<dbReference type="AlphaFoldDB" id="A0A1G2Q9T8"/>
<reference evidence="2 3" key="1">
    <citation type="journal article" date="2016" name="Nat. Commun.">
        <title>Thousands of microbial genomes shed light on interconnected biogeochemical processes in an aquifer system.</title>
        <authorList>
            <person name="Anantharaman K."/>
            <person name="Brown C.T."/>
            <person name="Hug L.A."/>
            <person name="Sharon I."/>
            <person name="Castelle C.J."/>
            <person name="Probst A.J."/>
            <person name="Thomas B.C."/>
            <person name="Singh A."/>
            <person name="Wilkins M.J."/>
            <person name="Karaoz U."/>
            <person name="Brodie E.L."/>
            <person name="Williams K.H."/>
            <person name="Hubbard S.S."/>
            <person name="Banfield J.F."/>
        </authorList>
    </citation>
    <scope>NUCLEOTIDE SEQUENCE [LARGE SCALE GENOMIC DNA]</scope>
</reference>
<name>A0A1G2Q9T8_9BACT</name>
<dbReference type="STRING" id="1802435.A2114_02640"/>
<keyword evidence="1" id="KW-1133">Transmembrane helix</keyword>
<accession>A0A1G2Q9T8</accession>
<gene>
    <name evidence="2" type="ORF">A2114_02640</name>
</gene>
<evidence type="ECO:0000256" key="1">
    <source>
        <dbReference type="SAM" id="Phobius"/>
    </source>
</evidence>
<dbReference type="Proteomes" id="UP000176494">
    <property type="component" value="Unassembled WGS sequence"/>
</dbReference>
<keyword evidence="1" id="KW-0472">Membrane</keyword>
<dbReference type="EMBL" id="MHTG01000018">
    <property type="protein sequence ID" value="OHA57238.1"/>
    <property type="molecule type" value="Genomic_DNA"/>
</dbReference>
<proteinExistence type="predicted"/>
<keyword evidence="1" id="KW-0812">Transmembrane</keyword>
<comment type="caution">
    <text evidence="2">The sequence shown here is derived from an EMBL/GenBank/DDBJ whole genome shotgun (WGS) entry which is preliminary data.</text>
</comment>
<sequence>MKYRMKSVWRSRATAILATLILLITLFAGFPSWFERIAYALLALAIILLGLAGNRPEDHYVEPSATDQPRV</sequence>
<evidence type="ECO:0000313" key="2">
    <source>
        <dbReference type="EMBL" id="OHA57238.1"/>
    </source>
</evidence>
<organism evidence="2 3">
    <name type="scientific">Candidatus Vogelbacteria bacterium GWA1_51_14</name>
    <dbReference type="NCBI Taxonomy" id="1802435"/>
    <lineage>
        <taxon>Bacteria</taxon>
        <taxon>Candidatus Vogeliibacteriota</taxon>
    </lineage>
</organism>
<feature type="transmembrane region" description="Helical" evidence="1">
    <location>
        <begin position="37"/>
        <end position="54"/>
    </location>
</feature>
<evidence type="ECO:0000313" key="3">
    <source>
        <dbReference type="Proteomes" id="UP000176494"/>
    </source>
</evidence>
<protein>
    <submittedName>
        <fullName evidence="2">Uncharacterized protein</fullName>
    </submittedName>
</protein>